<accession>A0A9P7ZCB9</accession>
<feature type="coiled-coil region" evidence="12">
    <location>
        <begin position="392"/>
        <end position="426"/>
    </location>
</feature>
<dbReference type="EMBL" id="MU253738">
    <property type="protein sequence ID" value="KAG9249156.1"/>
    <property type="molecule type" value="Genomic_DNA"/>
</dbReference>
<keyword evidence="5" id="KW-0547">Nucleotide-binding</keyword>
<dbReference type="Pfam" id="PF13476">
    <property type="entry name" value="AAA_23"/>
    <property type="match status" value="1"/>
</dbReference>
<feature type="coiled-coil region" evidence="12">
    <location>
        <begin position="749"/>
        <end position="856"/>
    </location>
</feature>
<evidence type="ECO:0000256" key="4">
    <source>
        <dbReference type="ARBA" id="ARBA00022454"/>
    </source>
</evidence>
<gene>
    <name evidence="15" type="ORF">BJ878DRAFT_579613</name>
</gene>
<keyword evidence="9" id="KW-0233">DNA recombination</keyword>
<feature type="domain" description="Rad50/SbcC-type AAA" evidence="14">
    <location>
        <begin position="132"/>
        <end position="338"/>
    </location>
</feature>
<feature type="region of interest" description="Disordered" evidence="13">
    <location>
        <begin position="1"/>
        <end position="90"/>
    </location>
</feature>
<evidence type="ECO:0000256" key="7">
    <source>
        <dbReference type="ARBA" id="ARBA00022840"/>
    </source>
</evidence>
<dbReference type="GO" id="GO:0003697">
    <property type="term" value="F:single-stranded DNA binding"/>
    <property type="evidence" value="ECO:0007669"/>
    <property type="project" value="TreeGrafter"/>
</dbReference>
<dbReference type="GO" id="GO:0005634">
    <property type="term" value="C:nucleus"/>
    <property type="evidence" value="ECO:0007669"/>
    <property type="project" value="UniProtKB-SubCell"/>
</dbReference>
<feature type="coiled-coil region" evidence="12">
    <location>
        <begin position="484"/>
        <end position="525"/>
    </location>
</feature>
<keyword evidence="7" id="KW-0067">ATP-binding</keyword>
<organism evidence="15 16">
    <name type="scientific">Calycina marina</name>
    <dbReference type="NCBI Taxonomy" id="1763456"/>
    <lineage>
        <taxon>Eukaryota</taxon>
        <taxon>Fungi</taxon>
        <taxon>Dikarya</taxon>
        <taxon>Ascomycota</taxon>
        <taxon>Pezizomycotina</taxon>
        <taxon>Leotiomycetes</taxon>
        <taxon>Helotiales</taxon>
        <taxon>Pezizellaceae</taxon>
        <taxon>Calycina</taxon>
    </lineage>
</organism>
<dbReference type="GO" id="GO:0005524">
    <property type="term" value="F:ATP binding"/>
    <property type="evidence" value="ECO:0007669"/>
    <property type="project" value="UniProtKB-KW"/>
</dbReference>
<dbReference type="InterPro" id="IPR038729">
    <property type="entry name" value="Rad50/SbcC_AAA"/>
</dbReference>
<keyword evidence="4" id="KW-0158">Chromosome</keyword>
<name>A0A9P7ZCB9_9HELO</name>
<evidence type="ECO:0000256" key="5">
    <source>
        <dbReference type="ARBA" id="ARBA00022741"/>
    </source>
</evidence>
<dbReference type="GO" id="GO:0003684">
    <property type="term" value="F:damaged DNA binding"/>
    <property type="evidence" value="ECO:0007669"/>
    <property type="project" value="TreeGrafter"/>
</dbReference>
<proteinExistence type="inferred from homology"/>
<sequence length="1180" mass="133081">MAPQKRPRFEDEDEIISVVQASSSFRQGDGQRKKARVSAGPRSSKSDLTHSPSVPSSDSGSNEEVQYSYTNNDDGPVQTQHEAARDHWEDYSPQTQALDDAWAEKKHQERLQRNKTNKIGDNAAADNAIIEKITCQNFMCHDLLSVELGPLINFIVGENGSGKSAVLTAITLCLGGKASATNRGSSLKSLIKEGTDKAVLKVTLKNGGTDAYQKDLYGDKIIVERSFTTSGSSGFKLKNSADHTVSTKKSDVDDLIEYYQLQVDNPMNVLTQDAAKSFIQTSTPKEKYEFFVQGVQLQQLDNDYKLVSDTCQQIEDRLLDSKENIDILKKELDKAEQRAKISDQFKNMRIQMGIMGKQLAWAQVVDQENILKERQRDATEAEVNVTQGEKAIEERSTAYEIMHRKLEQAEENLEQTQDDLAPLELEETTALEAWNQVQAEVRMAESIRVQIRKDLSNAEKLVTSCQHDVDAEKKRIEDANGGASARKQAEIDAAEIDLKDATEALESHQETRQELDKENAAAYEASKKYDSQLRAKNGEIKDYQGGLRELEASRGNHMAGYGPHMATLLKRIQADGGFRERPVGPMGLHVKLLKPEWSSMIESIIGNLLMAFVVTSKQDQVRLAQLMQGVIQNPAQRPQILIGNGALDNFSMNEPDPQFDTILRVLEIDNNLVRKQLMIVAGIDQTILVRSRSEGQRVMFDGPKLQNVRVCFTPHDSKQDWAQRLSIGGNGATETTGQKLDLKSAPRMKTDTESQITLQKQRLSNAQREKSEIDEKICVRRDDYRRTDEAIKQHESDRKQLRIRVQRAQERVDELQAEFDVVNITDGALDALKISLTEAEADVKRLEDDYGSQSVQIDEVNKIASAKKRSLKGARLVTTEQRTKVEKAQNRIKQTTSARNTALGEKNFACEEIDTLRKRKATAGQAVADQEEQVASFTEQAAAVSPERMDIEVGTTFERLEQKYDKFRKQLKEHHNRQGANDTDVYAQRNEAQARFNQANANYMNQAELLQLLKFSYDQRLTMFRYFRRYISSRSRVLFSYMLHERAFRGDLMIDHKSKLLDVRVEPDNTKKSGKGHSTKALSGGEKSFSSICLLLSLWEAMGAPLRCLDEYDVFMDDVNRDVSARMIVTAARRSVGKQFILITPKALAKDIEAAADVKISRTRLRDPRAKQTAIEDYME</sequence>
<dbReference type="GO" id="GO:0035861">
    <property type="term" value="C:site of double-strand break"/>
    <property type="evidence" value="ECO:0007669"/>
    <property type="project" value="TreeGrafter"/>
</dbReference>
<dbReference type="Proteomes" id="UP000887226">
    <property type="component" value="Unassembled WGS sequence"/>
</dbReference>
<comment type="caution">
    <text evidence="15">The sequence shown here is derived from an EMBL/GenBank/DDBJ whole genome shotgun (WGS) entry which is preliminary data.</text>
</comment>
<evidence type="ECO:0000256" key="13">
    <source>
        <dbReference type="SAM" id="MobiDB-lite"/>
    </source>
</evidence>
<evidence type="ECO:0000256" key="3">
    <source>
        <dbReference type="ARBA" id="ARBA00006793"/>
    </source>
</evidence>
<evidence type="ECO:0000256" key="6">
    <source>
        <dbReference type="ARBA" id="ARBA00022763"/>
    </source>
</evidence>
<keyword evidence="8 12" id="KW-0175">Coiled coil</keyword>
<dbReference type="GO" id="GO:0000724">
    <property type="term" value="P:double-strand break repair via homologous recombination"/>
    <property type="evidence" value="ECO:0007669"/>
    <property type="project" value="TreeGrafter"/>
</dbReference>
<evidence type="ECO:0000313" key="16">
    <source>
        <dbReference type="Proteomes" id="UP000887226"/>
    </source>
</evidence>
<dbReference type="AlphaFoldDB" id="A0A9P7ZCB9"/>
<evidence type="ECO:0000256" key="9">
    <source>
        <dbReference type="ARBA" id="ARBA00023172"/>
    </source>
</evidence>
<reference evidence="15" key="1">
    <citation type="journal article" date="2021" name="IMA Fungus">
        <title>Genomic characterization of three marine fungi, including Emericellopsis atlantica sp. nov. with signatures of a generalist lifestyle and marine biomass degradation.</title>
        <authorList>
            <person name="Hagestad O.C."/>
            <person name="Hou L."/>
            <person name="Andersen J.H."/>
            <person name="Hansen E.H."/>
            <person name="Altermark B."/>
            <person name="Li C."/>
            <person name="Kuhnert E."/>
            <person name="Cox R.J."/>
            <person name="Crous P.W."/>
            <person name="Spatafora J.W."/>
            <person name="Lail K."/>
            <person name="Amirebrahimi M."/>
            <person name="Lipzen A."/>
            <person name="Pangilinan J."/>
            <person name="Andreopoulos W."/>
            <person name="Hayes R.D."/>
            <person name="Ng V."/>
            <person name="Grigoriev I.V."/>
            <person name="Jackson S.A."/>
            <person name="Sutton T.D.S."/>
            <person name="Dobson A.D.W."/>
            <person name="Rama T."/>
        </authorList>
    </citation>
    <scope>NUCLEOTIDE SEQUENCE</scope>
    <source>
        <strain evidence="15">TRa3180A</strain>
    </source>
</reference>
<evidence type="ECO:0000313" key="15">
    <source>
        <dbReference type="EMBL" id="KAG9249156.1"/>
    </source>
</evidence>
<dbReference type="OrthoDB" id="10265785at2759"/>
<feature type="region of interest" description="Disordered" evidence="13">
    <location>
        <begin position="1065"/>
        <end position="1084"/>
    </location>
</feature>
<evidence type="ECO:0000256" key="11">
    <source>
        <dbReference type="ARBA" id="ARBA00023242"/>
    </source>
</evidence>
<dbReference type="PANTHER" id="PTHR19306">
    <property type="entry name" value="STRUCTURAL MAINTENANCE OF CHROMOSOMES 5,6 SMC5, SMC6"/>
    <property type="match status" value="1"/>
</dbReference>
<evidence type="ECO:0000256" key="8">
    <source>
        <dbReference type="ARBA" id="ARBA00023054"/>
    </source>
</evidence>
<evidence type="ECO:0000256" key="2">
    <source>
        <dbReference type="ARBA" id="ARBA00004286"/>
    </source>
</evidence>
<evidence type="ECO:0000256" key="1">
    <source>
        <dbReference type="ARBA" id="ARBA00004123"/>
    </source>
</evidence>
<evidence type="ECO:0000256" key="12">
    <source>
        <dbReference type="SAM" id="Coils"/>
    </source>
</evidence>
<comment type="subcellular location">
    <subcellularLocation>
        <location evidence="2">Chromosome</location>
    </subcellularLocation>
    <subcellularLocation>
        <location evidence="1">Nucleus</location>
    </subcellularLocation>
</comment>
<dbReference type="GO" id="GO:0030915">
    <property type="term" value="C:Smc5-Smc6 complex"/>
    <property type="evidence" value="ECO:0007669"/>
    <property type="project" value="TreeGrafter"/>
</dbReference>
<feature type="coiled-coil region" evidence="12">
    <location>
        <begin position="297"/>
        <end position="338"/>
    </location>
</feature>
<dbReference type="Gene3D" id="3.40.50.300">
    <property type="entry name" value="P-loop containing nucleotide triphosphate hydrolases"/>
    <property type="match status" value="2"/>
</dbReference>
<evidence type="ECO:0000256" key="10">
    <source>
        <dbReference type="ARBA" id="ARBA00023204"/>
    </source>
</evidence>
<evidence type="ECO:0000259" key="14">
    <source>
        <dbReference type="Pfam" id="PF13476"/>
    </source>
</evidence>
<protein>
    <recommendedName>
        <fullName evidence="14">Rad50/SbcC-type AAA domain-containing protein</fullName>
    </recommendedName>
</protein>
<dbReference type="PANTHER" id="PTHR19306:SF6">
    <property type="entry name" value="STRUCTURAL MAINTENANCE OF CHROMOSOMES PROTEIN 6"/>
    <property type="match status" value="1"/>
</dbReference>
<keyword evidence="16" id="KW-1185">Reference proteome</keyword>
<keyword evidence="11" id="KW-0539">Nucleus</keyword>
<dbReference type="SUPFAM" id="SSF52540">
    <property type="entry name" value="P-loop containing nucleoside triphosphate hydrolases"/>
    <property type="match status" value="1"/>
</dbReference>
<feature type="compositionally biased region" description="Polar residues" evidence="13">
    <location>
        <begin position="62"/>
        <end position="81"/>
    </location>
</feature>
<keyword evidence="10" id="KW-0234">DNA repair</keyword>
<comment type="similarity">
    <text evidence="3">Belongs to the SMC family. SMC6 subfamily.</text>
</comment>
<dbReference type="InterPro" id="IPR027417">
    <property type="entry name" value="P-loop_NTPase"/>
</dbReference>
<feature type="compositionally biased region" description="Low complexity" evidence="13">
    <location>
        <begin position="51"/>
        <end position="60"/>
    </location>
</feature>
<keyword evidence="6" id="KW-0227">DNA damage</keyword>